<keyword evidence="1" id="KW-0677">Repeat</keyword>
<dbReference type="EMBL" id="CALNXI010001572">
    <property type="protein sequence ID" value="CAH3172379.1"/>
    <property type="molecule type" value="Genomic_DNA"/>
</dbReference>
<dbReference type="InterPro" id="IPR017970">
    <property type="entry name" value="Homeobox_CS"/>
</dbReference>
<dbReference type="PROSITE" id="PS50071">
    <property type="entry name" value="HOMEOBOX_2"/>
    <property type="match status" value="1"/>
</dbReference>
<dbReference type="InterPro" id="IPR001356">
    <property type="entry name" value="HD"/>
</dbReference>
<evidence type="ECO:0000313" key="11">
    <source>
        <dbReference type="EMBL" id="CAH3172379.1"/>
    </source>
</evidence>
<dbReference type="InterPro" id="IPR011990">
    <property type="entry name" value="TPR-like_helical_dom_sf"/>
</dbReference>
<evidence type="ECO:0000256" key="4">
    <source>
        <dbReference type="ARBA" id="ARBA00023155"/>
    </source>
</evidence>
<evidence type="ECO:0000256" key="5">
    <source>
        <dbReference type="ARBA" id="ARBA00023242"/>
    </source>
</evidence>
<keyword evidence="4 7" id="KW-0371">Homeobox</keyword>
<dbReference type="CDD" id="cd00086">
    <property type="entry name" value="homeodomain"/>
    <property type="match status" value="1"/>
</dbReference>
<feature type="domain" description="Homeobox" evidence="10">
    <location>
        <begin position="473"/>
        <end position="533"/>
    </location>
</feature>
<dbReference type="CDD" id="cd21380">
    <property type="entry name" value="CTWD_Cns1"/>
    <property type="match status" value="1"/>
</dbReference>
<dbReference type="Gene3D" id="1.10.10.60">
    <property type="entry name" value="Homeodomain-like"/>
    <property type="match status" value="1"/>
</dbReference>
<reference evidence="11 12" key="1">
    <citation type="submission" date="2022-05" db="EMBL/GenBank/DDBJ databases">
        <authorList>
            <consortium name="Genoscope - CEA"/>
            <person name="William W."/>
        </authorList>
    </citation>
    <scope>NUCLEOTIDE SEQUENCE [LARGE SCALE GENOMIC DNA]</scope>
</reference>
<protein>
    <recommendedName>
        <fullName evidence="10">Homeobox domain-containing protein</fullName>
    </recommendedName>
</protein>
<keyword evidence="2" id="KW-0802">TPR repeat</keyword>
<evidence type="ECO:0000313" key="12">
    <source>
        <dbReference type="Proteomes" id="UP001159427"/>
    </source>
</evidence>
<dbReference type="SUPFAM" id="SSF46689">
    <property type="entry name" value="Homeodomain-like"/>
    <property type="match status" value="1"/>
</dbReference>
<dbReference type="InterPro" id="IPR019734">
    <property type="entry name" value="TPR_rpt"/>
</dbReference>
<gene>
    <name evidence="11" type="ORF">PEVE_00008396</name>
</gene>
<dbReference type="InterPro" id="IPR009057">
    <property type="entry name" value="Homeodomain-like_sf"/>
</dbReference>
<comment type="similarity">
    <text evidence="6">Belongs to the TTC4 family.</text>
</comment>
<dbReference type="InterPro" id="IPR044059">
    <property type="entry name" value="Csn1/TTC4_wheel"/>
</dbReference>
<dbReference type="PANTHER" id="PTHR46035">
    <property type="entry name" value="TETRATRICOPEPTIDE REPEAT PROTEIN 4"/>
    <property type="match status" value="1"/>
</dbReference>
<dbReference type="SMART" id="SM00389">
    <property type="entry name" value="HOX"/>
    <property type="match status" value="1"/>
</dbReference>
<dbReference type="Proteomes" id="UP001159427">
    <property type="component" value="Unassembled WGS sequence"/>
</dbReference>
<evidence type="ECO:0000256" key="6">
    <source>
        <dbReference type="ARBA" id="ARBA00023602"/>
    </source>
</evidence>
<keyword evidence="5 7" id="KW-0539">Nucleus</keyword>
<comment type="caution">
    <text evidence="11">The sequence shown here is derived from an EMBL/GenBank/DDBJ whole genome shotgun (WGS) entry which is preliminary data.</text>
</comment>
<evidence type="ECO:0000256" key="7">
    <source>
        <dbReference type="PROSITE-ProRule" id="PRU00108"/>
    </source>
</evidence>
<evidence type="ECO:0000256" key="2">
    <source>
        <dbReference type="ARBA" id="ARBA00022803"/>
    </source>
</evidence>
<feature type="region of interest" description="Disordered" evidence="9">
    <location>
        <begin position="408"/>
        <end position="443"/>
    </location>
</feature>
<evidence type="ECO:0000256" key="1">
    <source>
        <dbReference type="ARBA" id="ARBA00022737"/>
    </source>
</evidence>
<dbReference type="Gene3D" id="1.25.40.10">
    <property type="entry name" value="Tetratricopeptide repeat domain"/>
    <property type="match status" value="1"/>
</dbReference>
<evidence type="ECO:0000256" key="9">
    <source>
        <dbReference type="SAM" id="MobiDB-lite"/>
    </source>
</evidence>
<dbReference type="SMART" id="SM00028">
    <property type="entry name" value="TPR"/>
    <property type="match status" value="3"/>
</dbReference>
<evidence type="ECO:0000259" key="10">
    <source>
        <dbReference type="PROSITE" id="PS50071"/>
    </source>
</evidence>
<dbReference type="PROSITE" id="PS00027">
    <property type="entry name" value="HOMEOBOX_1"/>
    <property type="match status" value="1"/>
</dbReference>
<dbReference type="SUPFAM" id="SSF48452">
    <property type="entry name" value="TPR-like"/>
    <property type="match status" value="1"/>
</dbReference>
<sequence>MADKRPDLAAKKAAELDRELDEYIESLKKKADGKLRKPEVTEENWQEEFEKVPAFMTKTPTQEEIDSNPALAALQALKYEDDDPVAKAEAYKEDGNYAYKNKKFHDAIVAYTEGIKAKCNNVELNAILYTNRATAQWCLGNYRSAINDATVARKLQPTYMKAILRGASACVEVQRYDEALKWCDDGLAIEPENKKLLDLRNKSVAEQKRVQRDQRKAVIKEKKEKSKVEALLSAVKDRGVHLEHQDDLTRSISDGGLDVKVLLDTDGVLHWPVLFVYPEFNQTDLISSFNENDRISDHLHTMFEVESPPWDIENKYKPESLEVYFEDASSEKLCLVKNNKCLKDVLSDSRSYICINRQLFLIPKEKPKSTILWLKCFILYFFVSRLLVRERTPSFIILSKDSPFRTTFRKKKEKKIPPPRGSQKKNSFEPKNPPPPPPHPASRVKWSVRKVAVVESANHILFTAVQPQDQQTKVGHHKRTHFTVLQRRELEKIFSESQYLTPQKRESISQQLGITEEVIQTWFKNRRVKWRKEQRKRQSVAVSTPPSLSTGLYFHYFGHVPYPSSKLMLKDARMLYGSAASSQD</sequence>
<name>A0ABN8QZM5_9CNID</name>
<keyword evidence="3 7" id="KW-0238">DNA-binding</keyword>
<accession>A0ABN8QZM5</accession>
<dbReference type="Pfam" id="PF00046">
    <property type="entry name" value="Homeodomain"/>
    <property type="match status" value="1"/>
</dbReference>
<organism evidence="11 12">
    <name type="scientific">Porites evermanni</name>
    <dbReference type="NCBI Taxonomy" id="104178"/>
    <lineage>
        <taxon>Eukaryota</taxon>
        <taxon>Metazoa</taxon>
        <taxon>Cnidaria</taxon>
        <taxon>Anthozoa</taxon>
        <taxon>Hexacorallia</taxon>
        <taxon>Scleractinia</taxon>
        <taxon>Fungiina</taxon>
        <taxon>Poritidae</taxon>
        <taxon>Porites</taxon>
    </lineage>
</organism>
<feature type="DNA-binding region" description="Homeobox" evidence="7">
    <location>
        <begin position="475"/>
        <end position="534"/>
    </location>
</feature>
<evidence type="ECO:0000256" key="8">
    <source>
        <dbReference type="RuleBase" id="RU000682"/>
    </source>
</evidence>
<dbReference type="Pfam" id="PF18972">
    <property type="entry name" value="Wheel"/>
    <property type="match status" value="1"/>
</dbReference>
<keyword evidence="12" id="KW-1185">Reference proteome</keyword>
<proteinExistence type="inferred from homology"/>
<evidence type="ECO:0000256" key="3">
    <source>
        <dbReference type="ARBA" id="ARBA00023125"/>
    </source>
</evidence>
<feature type="compositionally biased region" description="Pro residues" evidence="9">
    <location>
        <begin position="431"/>
        <end position="440"/>
    </location>
</feature>
<dbReference type="PANTHER" id="PTHR46035:SF1">
    <property type="entry name" value="TETRATRICOPEPTIDE REPEAT PROTEIN 4"/>
    <property type="match status" value="1"/>
</dbReference>
<comment type="subcellular location">
    <subcellularLocation>
        <location evidence="7 8">Nucleus</location>
    </subcellularLocation>
</comment>